<evidence type="ECO:0000256" key="1">
    <source>
        <dbReference type="SAM" id="MobiDB-lite"/>
    </source>
</evidence>
<protein>
    <submittedName>
        <fullName evidence="2">Uncharacterized protein</fullName>
    </submittedName>
</protein>
<comment type="caution">
    <text evidence="2">The sequence shown here is derived from an EMBL/GenBank/DDBJ whole genome shotgun (WGS) entry which is preliminary data.</text>
</comment>
<dbReference type="GO" id="GO:0000462">
    <property type="term" value="P:maturation of SSU-rRNA from tricistronic rRNA transcript (SSU-rRNA, 5.8S rRNA, LSU-rRNA)"/>
    <property type="evidence" value="ECO:0007669"/>
    <property type="project" value="TreeGrafter"/>
</dbReference>
<sequence>MPKSAHKKSQSGGSSSNNDTTQNSGKKRKREVKVVVCPSAFPDFTTVGGSTSRRQQKERGIIPQKDAKETDDGLELDVQQTIREIHKFGATGFQGSQKKTHEKAEYEWLTGRVQKRQKIPTKILVGMRQKALKREERQKKELQESGVVSHQVVNKSSAKAKKKRNNKDDEAKAGPGLVQGVFGSNSRKNKKGNRRSMDAGSFGPAPDVGFMKKGMLRVKRPK</sequence>
<dbReference type="EMBL" id="JATAAI010000033">
    <property type="protein sequence ID" value="KAK1735512.1"/>
    <property type="molecule type" value="Genomic_DNA"/>
</dbReference>
<feature type="compositionally biased region" description="Basic and acidic residues" evidence="1">
    <location>
        <begin position="134"/>
        <end position="143"/>
    </location>
</feature>
<dbReference type="AlphaFoldDB" id="A0AAD8XXK4"/>
<accession>A0AAD8XXK4</accession>
<dbReference type="PANTHER" id="PTHR28096">
    <property type="entry name" value="PROTEIN FAF1"/>
    <property type="match status" value="1"/>
</dbReference>
<dbReference type="InterPro" id="IPR053030">
    <property type="entry name" value="Ribosomal_biogenesis_FAF1-like"/>
</dbReference>
<dbReference type="Pfam" id="PF15375">
    <property type="entry name" value="FSAF1"/>
    <property type="match status" value="1"/>
</dbReference>
<keyword evidence="3" id="KW-1185">Reference proteome</keyword>
<feature type="region of interest" description="Disordered" evidence="1">
    <location>
        <begin position="1"/>
        <end position="73"/>
    </location>
</feature>
<feature type="region of interest" description="Disordered" evidence="1">
    <location>
        <begin position="134"/>
        <end position="222"/>
    </location>
</feature>
<organism evidence="2 3">
    <name type="scientific">Skeletonema marinoi</name>
    <dbReference type="NCBI Taxonomy" id="267567"/>
    <lineage>
        <taxon>Eukaryota</taxon>
        <taxon>Sar</taxon>
        <taxon>Stramenopiles</taxon>
        <taxon>Ochrophyta</taxon>
        <taxon>Bacillariophyta</taxon>
        <taxon>Coscinodiscophyceae</taxon>
        <taxon>Thalassiosirophycidae</taxon>
        <taxon>Thalassiosirales</taxon>
        <taxon>Skeletonemataceae</taxon>
        <taxon>Skeletonema</taxon>
        <taxon>Skeletonema marinoi-dohrnii complex</taxon>
    </lineage>
</organism>
<dbReference type="PANTHER" id="PTHR28096:SF1">
    <property type="entry name" value="PROTEIN FAF1"/>
    <property type="match status" value="1"/>
</dbReference>
<reference evidence="2" key="1">
    <citation type="submission" date="2023-06" db="EMBL/GenBank/DDBJ databases">
        <title>Survivors Of The Sea: Transcriptome response of Skeletonema marinoi to long-term dormancy.</title>
        <authorList>
            <person name="Pinder M.I.M."/>
            <person name="Kourtchenko O."/>
            <person name="Robertson E.K."/>
            <person name="Larsson T."/>
            <person name="Maumus F."/>
            <person name="Osuna-Cruz C.M."/>
            <person name="Vancaester E."/>
            <person name="Stenow R."/>
            <person name="Vandepoele K."/>
            <person name="Ploug H."/>
            <person name="Bruchert V."/>
            <person name="Godhe A."/>
            <person name="Topel M."/>
        </authorList>
    </citation>
    <scope>NUCLEOTIDE SEQUENCE</scope>
    <source>
        <strain evidence="2">R05AC</strain>
    </source>
</reference>
<evidence type="ECO:0000313" key="3">
    <source>
        <dbReference type="Proteomes" id="UP001224775"/>
    </source>
</evidence>
<dbReference type="InterPro" id="IPR027973">
    <property type="entry name" value="FSAF1-like"/>
</dbReference>
<proteinExistence type="predicted"/>
<evidence type="ECO:0000313" key="2">
    <source>
        <dbReference type="EMBL" id="KAK1735512.1"/>
    </source>
</evidence>
<feature type="compositionally biased region" description="Low complexity" evidence="1">
    <location>
        <begin position="10"/>
        <end position="24"/>
    </location>
</feature>
<dbReference type="GO" id="GO:0005730">
    <property type="term" value="C:nucleolus"/>
    <property type="evidence" value="ECO:0007669"/>
    <property type="project" value="TreeGrafter"/>
</dbReference>
<feature type="compositionally biased region" description="Basic and acidic residues" evidence="1">
    <location>
        <begin position="55"/>
        <end position="71"/>
    </location>
</feature>
<gene>
    <name evidence="2" type="ORF">QTG54_013675</name>
</gene>
<dbReference type="Proteomes" id="UP001224775">
    <property type="component" value="Unassembled WGS sequence"/>
</dbReference>
<name>A0AAD8XXK4_9STRA</name>